<evidence type="ECO:0000256" key="4">
    <source>
        <dbReference type="ARBA" id="ARBA00023054"/>
    </source>
</evidence>
<evidence type="ECO:0000256" key="1">
    <source>
        <dbReference type="ARBA" id="ARBA00004196"/>
    </source>
</evidence>
<sequence length="404" mass="42944">MNIAYFRRPKILLLSLAVLLAGGYLLHRALTPPAPPSYLTATASVADIQDVVLASGTVKAYKQVSVGAQVSGQIKSLKVALGERVKKGQLVAEIDSLTQANALASAEYSLQNLQAQLRAKEATLKQAQLAYARQQLMLAGDASSRENFETAEATLNSTRADIAALQAQIKDGAIKVDTARLNLGYTRITAPIDGEVVAIVAQEGQTVNANQSTPTIIKVARMDTVTIKAQISEADVVRVKPGLPVYFTILGDPEHRYRTTLRAIEPAPDSILQDDTTTSTTSTTTSSSSSTAIYYNGLLDLPNPDGKLRISMTTQVNIVLSEAKDALVVPSTALGAKDAQGRYTVRVLDAQGLAQERQVRTGINTNAQVQIVEGLKAGERVVTGTAVPGMADSSSEHRGPPPRM</sequence>
<dbReference type="Gene3D" id="2.40.420.20">
    <property type="match status" value="1"/>
</dbReference>
<dbReference type="EMBL" id="JAVRAA010000002">
    <property type="protein sequence ID" value="MDT0336241.1"/>
    <property type="molecule type" value="Genomic_DNA"/>
</dbReference>
<evidence type="ECO:0000256" key="3">
    <source>
        <dbReference type="ARBA" id="ARBA00022448"/>
    </source>
</evidence>
<dbReference type="InterPro" id="IPR058627">
    <property type="entry name" value="MdtA-like_C"/>
</dbReference>
<dbReference type="GO" id="GO:0015562">
    <property type="term" value="F:efflux transmembrane transporter activity"/>
    <property type="evidence" value="ECO:0007669"/>
    <property type="project" value="TreeGrafter"/>
</dbReference>
<dbReference type="GO" id="GO:0030313">
    <property type="term" value="C:cell envelope"/>
    <property type="evidence" value="ECO:0007669"/>
    <property type="project" value="UniProtKB-SubCell"/>
</dbReference>
<feature type="coiled-coil region" evidence="5">
    <location>
        <begin position="103"/>
        <end position="168"/>
    </location>
</feature>
<proteinExistence type="inferred from homology"/>
<evidence type="ECO:0000256" key="2">
    <source>
        <dbReference type="ARBA" id="ARBA00009477"/>
    </source>
</evidence>
<dbReference type="Gene3D" id="2.40.30.170">
    <property type="match status" value="1"/>
</dbReference>
<dbReference type="InterPro" id="IPR058624">
    <property type="entry name" value="MdtA-like_HH"/>
</dbReference>
<dbReference type="GO" id="GO:1990195">
    <property type="term" value="C:macrolide transmembrane transporter complex"/>
    <property type="evidence" value="ECO:0007669"/>
    <property type="project" value="InterPro"/>
</dbReference>
<evidence type="ECO:0000256" key="5">
    <source>
        <dbReference type="SAM" id="Coils"/>
    </source>
</evidence>
<comment type="caution">
    <text evidence="10">The sequence shown here is derived from an EMBL/GenBank/DDBJ whole genome shotgun (WGS) entry which is preliminary data.</text>
</comment>
<feature type="compositionally biased region" description="Basic and acidic residues" evidence="6">
    <location>
        <begin position="394"/>
        <end position="404"/>
    </location>
</feature>
<dbReference type="InterPro" id="IPR030190">
    <property type="entry name" value="MacA_alpha-hairpin_sf"/>
</dbReference>
<dbReference type="GO" id="GO:1990961">
    <property type="term" value="P:xenobiotic detoxification by transmembrane export across the plasma membrane"/>
    <property type="evidence" value="ECO:0007669"/>
    <property type="project" value="InterPro"/>
</dbReference>
<keyword evidence="3" id="KW-0813">Transport</keyword>
<comment type="similarity">
    <text evidence="2">Belongs to the membrane fusion protein (MFP) (TC 8.A.1) family.</text>
</comment>
<evidence type="ECO:0000259" key="7">
    <source>
        <dbReference type="Pfam" id="PF25876"/>
    </source>
</evidence>
<dbReference type="Pfam" id="PF25876">
    <property type="entry name" value="HH_MFP_RND"/>
    <property type="match status" value="1"/>
</dbReference>
<protein>
    <submittedName>
        <fullName evidence="10">Efflux RND transporter periplasmic adaptor subunit</fullName>
    </submittedName>
</protein>
<accession>A0AAE4G6W7</accession>
<evidence type="ECO:0000259" key="9">
    <source>
        <dbReference type="Pfam" id="PF25967"/>
    </source>
</evidence>
<reference evidence="10" key="1">
    <citation type="submission" date="2023-02" db="EMBL/GenBank/DDBJ databases">
        <title>Description of Herbaspirillum huttiense subsp. nephrolepsisexaltata and Herbaspirillum huttiense subsp. lycopersicon.</title>
        <authorList>
            <person name="Poudel M."/>
            <person name="Sharma A."/>
            <person name="Goss E."/>
            <person name="Tapia J.H."/>
            <person name="Harmon C.M."/>
            <person name="Jones J.B."/>
        </authorList>
    </citation>
    <scope>NUCLEOTIDE SEQUENCE</scope>
    <source>
        <strain evidence="10">NC40101</strain>
    </source>
</reference>
<feature type="region of interest" description="Disordered" evidence="6">
    <location>
        <begin position="385"/>
        <end position="404"/>
    </location>
</feature>
<feature type="region of interest" description="Disordered" evidence="6">
    <location>
        <begin position="269"/>
        <end position="289"/>
    </location>
</feature>
<dbReference type="GO" id="GO:1990281">
    <property type="term" value="C:efflux pump complex"/>
    <property type="evidence" value="ECO:0007669"/>
    <property type="project" value="TreeGrafter"/>
</dbReference>
<feature type="domain" description="Multidrug resistance protein MdtA-like alpha-helical hairpin" evidence="7">
    <location>
        <begin position="110"/>
        <end position="186"/>
    </location>
</feature>
<dbReference type="GO" id="GO:0019898">
    <property type="term" value="C:extrinsic component of membrane"/>
    <property type="evidence" value="ECO:0007669"/>
    <property type="project" value="InterPro"/>
</dbReference>
<dbReference type="NCBIfam" id="TIGR01730">
    <property type="entry name" value="RND_mfp"/>
    <property type="match status" value="1"/>
</dbReference>
<dbReference type="Pfam" id="PF25917">
    <property type="entry name" value="BSH_RND"/>
    <property type="match status" value="1"/>
</dbReference>
<name>A0AAE4G6W7_9BURK</name>
<evidence type="ECO:0000259" key="8">
    <source>
        <dbReference type="Pfam" id="PF25917"/>
    </source>
</evidence>
<organism evidence="10">
    <name type="scientific">Herbaspirillum huttiense subsp. nephrolepidis</name>
    <dbReference type="NCBI Taxonomy" id="3075126"/>
    <lineage>
        <taxon>Bacteria</taxon>
        <taxon>Pseudomonadati</taxon>
        <taxon>Pseudomonadota</taxon>
        <taxon>Betaproteobacteria</taxon>
        <taxon>Burkholderiales</taxon>
        <taxon>Oxalobacteraceae</taxon>
        <taxon>Herbaspirillum</taxon>
    </lineage>
</organism>
<keyword evidence="4 5" id="KW-0175">Coiled coil</keyword>
<dbReference type="PANTHER" id="PTHR30469:SF33">
    <property type="entry name" value="SLR1207 PROTEIN"/>
    <property type="match status" value="1"/>
</dbReference>
<gene>
    <name evidence="10" type="ORF">RJN63_05365</name>
</gene>
<dbReference type="Gene3D" id="2.40.50.100">
    <property type="match status" value="1"/>
</dbReference>
<dbReference type="SUPFAM" id="SSF111369">
    <property type="entry name" value="HlyD-like secretion proteins"/>
    <property type="match status" value="1"/>
</dbReference>
<feature type="domain" description="Multidrug resistance protein MdtA-like C-terminal permuted SH3" evidence="9">
    <location>
        <begin position="325"/>
        <end position="384"/>
    </location>
</feature>
<dbReference type="InterPro" id="IPR058625">
    <property type="entry name" value="MdtA-like_BSH"/>
</dbReference>
<dbReference type="RefSeq" id="WP_310835493.1">
    <property type="nucleotide sequence ID" value="NZ_JAVLSM010000001.1"/>
</dbReference>
<dbReference type="InterPro" id="IPR006143">
    <property type="entry name" value="RND_pump_MFP"/>
</dbReference>
<feature type="compositionally biased region" description="Low complexity" evidence="6">
    <location>
        <begin position="276"/>
        <end position="289"/>
    </location>
</feature>
<comment type="subcellular location">
    <subcellularLocation>
        <location evidence="1">Cell envelope</location>
    </subcellularLocation>
</comment>
<dbReference type="Pfam" id="PF25967">
    <property type="entry name" value="RND-MFP_C"/>
    <property type="match status" value="1"/>
</dbReference>
<dbReference type="PANTHER" id="PTHR30469">
    <property type="entry name" value="MULTIDRUG RESISTANCE PROTEIN MDTA"/>
    <property type="match status" value="1"/>
</dbReference>
<evidence type="ECO:0000256" key="6">
    <source>
        <dbReference type="SAM" id="MobiDB-lite"/>
    </source>
</evidence>
<feature type="domain" description="Multidrug resistance protein MdtA-like barrel-sandwich hybrid" evidence="8">
    <location>
        <begin position="63"/>
        <end position="217"/>
    </location>
</feature>
<evidence type="ECO:0000313" key="10">
    <source>
        <dbReference type="EMBL" id="MDT0336241.1"/>
    </source>
</evidence>
<dbReference type="AlphaFoldDB" id="A0AAE4G6W7"/>
<dbReference type="Gene3D" id="6.10.140.1990">
    <property type="match status" value="1"/>
</dbReference>